<dbReference type="OrthoDB" id="3819922at2"/>
<dbReference type="Proteomes" id="UP000027308">
    <property type="component" value="Chromosome"/>
</dbReference>
<dbReference type="RefSeq" id="WP_010209945.1">
    <property type="nucleotide sequence ID" value="NZ_CP007637.1"/>
</dbReference>
<dbReference type="eggNOG" id="COG0645">
    <property type="taxonomic scope" value="Bacteria"/>
</dbReference>
<keyword evidence="2" id="KW-0418">Kinase</keyword>
<evidence type="ECO:0000256" key="1">
    <source>
        <dbReference type="SAM" id="MobiDB-lite"/>
    </source>
</evidence>
<dbReference type="Pfam" id="PF13671">
    <property type="entry name" value="AAA_33"/>
    <property type="match status" value="1"/>
</dbReference>
<organism evidence="2 3">
    <name type="scientific">Pseudomonas simiae</name>
    <dbReference type="NCBI Taxonomy" id="321846"/>
    <lineage>
        <taxon>Bacteria</taxon>
        <taxon>Pseudomonadati</taxon>
        <taxon>Pseudomonadota</taxon>
        <taxon>Gammaproteobacteria</taxon>
        <taxon>Pseudomonadales</taxon>
        <taxon>Pseudomonadaceae</taxon>
        <taxon>Pseudomonas</taxon>
    </lineage>
</organism>
<protein>
    <submittedName>
        <fullName evidence="2">Kinase</fullName>
    </submittedName>
</protein>
<dbReference type="EMBL" id="CP007637">
    <property type="protein sequence ID" value="AIB36935.1"/>
    <property type="molecule type" value="Genomic_DNA"/>
</dbReference>
<dbReference type="PANTHER" id="PTHR37807">
    <property type="entry name" value="OS07G0160300 PROTEIN"/>
    <property type="match status" value="1"/>
</dbReference>
<name>A0A1N7U051_9PSED</name>
<sequence>MLIVFSGLPGTGKTTIAQALAGQIGAVYLRIDVIEQAIRDAGVLASDVGASGYGVANALALSNLRLGQTVVADCVNPVKESREAWKTSAAMTGAQLLDIRVICSDRQEHQRRVEARTGDIPGLAPPPWESVLAHEYEAWAEVPMTLDTALMTPDEAVTRVLATLKARSPSPSSTPGPAHRYPAHTPTRPRD</sequence>
<evidence type="ECO:0000313" key="2">
    <source>
        <dbReference type="EMBL" id="AIB36935.1"/>
    </source>
</evidence>
<evidence type="ECO:0000313" key="3">
    <source>
        <dbReference type="Proteomes" id="UP000027308"/>
    </source>
</evidence>
<dbReference type="PANTHER" id="PTHR37807:SF3">
    <property type="entry name" value="OS07G0160300 PROTEIN"/>
    <property type="match status" value="1"/>
</dbReference>
<proteinExistence type="predicted"/>
<dbReference type="GO" id="GO:0016301">
    <property type="term" value="F:kinase activity"/>
    <property type="evidence" value="ECO:0007669"/>
    <property type="project" value="UniProtKB-KW"/>
</dbReference>
<keyword evidence="2" id="KW-0808">Transferase</keyword>
<gene>
    <name evidence="2" type="ORF">PS417_15370</name>
</gene>
<accession>A0A1N7U051</accession>
<dbReference type="SUPFAM" id="SSF52540">
    <property type="entry name" value="P-loop containing nucleoside triphosphate hydrolases"/>
    <property type="match status" value="1"/>
</dbReference>
<dbReference type="InterPro" id="IPR027417">
    <property type="entry name" value="P-loop_NTPase"/>
</dbReference>
<reference evidence="2 3" key="1">
    <citation type="submission" date="2014-05" db="EMBL/GenBank/DDBJ databases">
        <title>Pseudomonas simiae WCS417.</title>
        <authorList>
            <person name="Berendsen R.L."/>
        </authorList>
    </citation>
    <scope>NUCLEOTIDE SEQUENCE [LARGE SCALE GENOMIC DNA]</scope>
    <source>
        <strain evidence="2 3">WCS417</strain>
    </source>
</reference>
<feature type="region of interest" description="Disordered" evidence="1">
    <location>
        <begin position="165"/>
        <end position="191"/>
    </location>
</feature>
<dbReference type="AlphaFoldDB" id="A0A1N7U051"/>
<dbReference type="Gene3D" id="3.40.50.300">
    <property type="entry name" value="P-loop containing nucleotide triphosphate hydrolases"/>
    <property type="match status" value="1"/>
</dbReference>